<comment type="caution">
    <text evidence="1">The sequence shown here is derived from an EMBL/GenBank/DDBJ whole genome shotgun (WGS) entry which is preliminary data.</text>
</comment>
<accession>A0A0W8E835</accession>
<dbReference type="AlphaFoldDB" id="A0A0W8E835"/>
<protein>
    <submittedName>
        <fullName evidence="1">Uncharacterized protein</fullName>
    </submittedName>
</protein>
<reference evidence="1" key="1">
    <citation type="journal article" date="2015" name="Proc. Natl. Acad. Sci. U.S.A.">
        <title>Networks of energetic and metabolic interactions define dynamics in microbial communities.</title>
        <authorList>
            <person name="Embree M."/>
            <person name="Liu J.K."/>
            <person name="Al-Bassam M.M."/>
            <person name="Zengler K."/>
        </authorList>
    </citation>
    <scope>NUCLEOTIDE SEQUENCE</scope>
</reference>
<name>A0A0W8E835_9ZZZZ</name>
<gene>
    <name evidence="1" type="ORF">ASZ90_017956</name>
</gene>
<sequence>MFKHFAIFLIIISIILSCGYSYVSGKESLQGTEDMKKRDQAWGDMIQAFELYLAFFEDSYPAGNFTISHHADTQEEALAYFSQAFDEELAAAITNAYTFYNPDNNKLQILPTDGIPVLVSENPNKVSTQFIDADHVMFQRCFEDYYGENTEYIYQVFCQYDGGKWKIYKLEWNPVDRAVS</sequence>
<dbReference type="PROSITE" id="PS51257">
    <property type="entry name" value="PROKAR_LIPOPROTEIN"/>
    <property type="match status" value="1"/>
</dbReference>
<proteinExistence type="predicted"/>
<evidence type="ECO:0000313" key="1">
    <source>
        <dbReference type="EMBL" id="KUG04595.1"/>
    </source>
</evidence>
<dbReference type="EMBL" id="LNQE01001844">
    <property type="protein sequence ID" value="KUG04595.1"/>
    <property type="molecule type" value="Genomic_DNA"/>
</dbReference>
<organism evidence="1">
    <name type="scientific">hydrocarbon metagenome</name>
    <dbReference type="NCBI Taxonomy" id="938273"/>
    <lineage>
        <taxon>unclassified sequences</taxon>
        <taxon>metagenomes</taxon>
        <taxon>ecological metagenomes</taxon>
    </lineage>
</organism>